<keyword evidence="9 13" id="KW-0067">ATP-binding</keyword>
<dbReference type="NCBIfam" id="TIGR00549">
    <property type="entry name" value="mevalon_kin"/>
    <property type="match status" value="1"/>
</dbReference>
<dbReference type="InterPro" id="IPR006204">
    <property type="entry name" value="GHMP_kinase_N_dom"/>
</dbReference>
<evidence type="ECO:0000256" key="13">
    <source>
        <dbReference type="RuleBase" id="RU363087"/>
    </source>
</evidence>
<dbReference type="Proteomes" id="UP000594262">
    <property type="component" value="Unplaced"/>
</dbReference>
<evidence type="ECO:0000256" key="2">
    <source>
        <dbReference type="ARBA" id="ARBA00006495"/>
    </source>
</evidence>
<dbReference type="OrthoDB" id="1652964at2759"/>
<reference evidence="16" key="1">
    <citation type="submission" date="2021-01" db="UniProtKB">
        <authorList>
            <consortium name="EnsemblMetazoa"/>
        </authorList>
    </citation>
    <scope>IDENTIFICATION</scope>
</reference>
<dbReference type="InterPro" id="IPR020568">
    <property type="entry name" value="Ribosomal_Su5_D2-typ_SF"/>
</dbReference>
<dbReference type="PANTHER" id="PTHR43290">
    <property type="entry name" value="MEVALONATE KINASE"/>
    <property type="match status" value="1"/>
</dbReference>
<comment type="pathway">
    <text evidence="12 13">Isoprenoid biosynthesis; isopentenyl diphosphate biosynthesis via mevalonate pathway; isopentenyl diphosphate from (R)-mevalonate: step 1/3.</text>
</comment>
<keyword evidence="13" id="KW-1207">Sterol metabolism</keyword>
<dbReference type="GeneID" id="136810045"/>
<dbReference type="InterPro" id="IPR006203">
    <property type="entry name" value="GHMP_knse_ATP-bd_CS"/>
</dbReference>
<evidence type="ECO:0000256" key="10">
    <source>
        <dbReference type="ARBA" id="ARBA00022842"/>
    </source>
</evidence>
<evidence type="ECO:0000256" key="4">
    <source>
        <dbReference type="ARBA" id="ARBA00022490"/>
    </source>
</evidence>
<feature type="domain" description="GHMP kinase C-terminal" evidence="15">
    <location>
        <begin position="295"/>
        <end position="355"/>
    </location>
</feature>
<keyword evidence="11 13" id="KW-0443">Lipid metabolism</keyword>
<keyword evidence="4 13" id="KW-0963">Cytoplasm</keyword>
<keyword evidence="10" id="KW-0460">Magnesium</keyword>
<dbReference type="PANTHER" id="PTHR43290:SF2">
    <property type="entry name" value="MEVALONATE KINASE"/>
    <property type="match status" value="1"/>
</dbReference>
<name>A0A7M5X573_9CNID</name>
<feature type="domain" description="GHMP kinase N-terminal" evidence="14">
    <location>
        <begin position="128"/>
        <end position="209"/>
    </location>
</feature>
<keyword evidence="13" id="KW-0752">Steroid biosynthesis</keyword>
<protein>
    <recommendedName>
        <fullName evidence="3 13">Mevalonate kinase</fullName>
        <shortName evidence="13">MK</shortName>
        <ecNumber evidence="3 13">2.7.1.36</ecNumber>
    </recommendedName>
</protein>
<evidence type="ECO:0000313" key="17">
    <source>
        <dbReference type="Proteomes" id="UP000594262"/>
    </source>
</evidence>
<dbReference type="InterPro" id="IPR013750">
    <property type="entry name" value="GHMP_kinase_C_dom"/>
</dbReference>
<dbReference type="GO" id="GO:0005829">
    <property type="term" value="C:cytosol"/>
    <property type="evidence" value="ECO:0007669"/>
    <property type="project" value="TreeGrafter"/>
</dbReference>
<dbReference type="GO" id="GO:0019287">
    <property type="term" value="P:isopentenyl diphosphate biosynthetic process, mevalonate pathway"/>
    <property type="evidence" value="ECO:0007669"/>
    <property type="project" value="UniProtKB-UniPathway"/>
</dbReference>
<evidence type="ECO:0000259" key="14">
    <source>
        <dbReference type="Pfam" id="PF00288"/>
    </source>
</evidence>
<keyword evidence="13" id="KW-0756">Sterol biosynthesis</keyword>
<dbReference type="GO" id="GO:0005524">
    <property type="term" value="F:ATP binding"/>
    <property type="evidence" value="ECO:0007669"/>
    <property type="project" value="UniProtKB-KW"/>
</dbReference>
<comment type="subcellular location">
    <subcellularLocation>
        <location evidence="1 13">Cytoplasm</location>
    </subcellularLocation>
</comment>
<comment type="catalytic activity">
    <reaction evidence="13">
        <text>(R)-mevalonate + ATP = (R)-5-phosphomevalonate + ADP + H(+)</text>
        <dbReference type="Rhea" id="RHEA:17065"/>
        <dbReference type="ChEBI" id="CHEBI:15378"/>
        <dbReference type="ChEBI" id="CHEBI:30616"/>
        <dbReference type="ChEBI" id="CHEBI:36464"/>
        <dbReference type="ChEBI" id="CHEBI:58146"/>
        <dbReference type="ChEBI" id="CHEBI:456216"/>
        <dbReference type="EC" id="2.7.1.36"/>
    </reaction>
</comment>
<organism evidence="16 17">
    <name type="scientific">Clytia hemisphaerica</name>
    <dbReference type="NCBI Taxonomy" id="252671"/>
    <lineage>
        <taxon>Eukaryota</taxon>
        <taxon>Metazoa</taxon>
        <taxon>Cnidaria</taxon>
        <taxon>Hydrozoa</taxon>
        <taxon>Hydroidolina</taxon>
        <taxon>Leptothecata</taxon>
        <taxon>Obeliida</taxon>
        <taxon>Clytiidae</taxon>
        <taxon>Clytia</taxon>
    </lineage>
</organism>
<accession>A0A7M5X573</accession>
<evidence type="ECO:0000256" key="6">
    <source>
        <dbReference type="ARBA" id="ARBA00022679"/>
    </source>
</evidence>
<keyword evidence="13" id="KW-0753">Steroid metabolism</keyword>
<keyword evidence="5 13" id="KW-0444">Lipid biosynthesis</keyword>
<dbReference type="InterPro" id="IPR036554">
    <property type="entry name" value="GHMP_kinase_C_sf"/>
</dbReference>
<evidence type="ECO:0000256" key="7">
    <source>
        <dbReference type="ARBA" id="ARBA00022741"/>
    </source>
</evidence>
<evidence type="ECO:0000256" key="1">
    <source>
        <dbReference type="ARBA" id="ARBA00004496"/>
    </source>
</evidence>
<dbReference type="GO" id="GO:0006695">
    <property type="term" value="P:cholesterol biosynthetic process"/>
    <property type="evidence" value="ECO:0007669"/>
    <property type="project" value="TreeGrafter"/>
</dbReference>
<keyword evidence="8 13" id="KW-0418">Kinase</keyword>
<keyword evidence="6 13" id="KW-0808">Transferase</keyword>
<evidence type="ECO:0000256" key="12">
    <source>
        <dbReference type="ARBA" id="ARBA00029438"/>
    </source>
</evidence>
<evidence type="ECO:0000256" key="5">
    <source>
        <dbReference type="ARBA" id="ARBA00022516"/>
    </source>
</evidence>
<evidence type="ECO:0000313" key="16">
    <source>
        <dbReference type="EnsemblMetazoa" id="CLYHEMP018130.1"/>
    </source>
</evidence>
<dbReference type="GO" id="GO:0004496">
    <property type="term" value="F:mevalonate kinase activity"/>
    <property type="evidence" value="ECO:0007669"/>
    <property type="project" value="UniProtKB-EC"/>
</dbReference>
<dbReference type="EC" id="2.7.1.36" evidence="3 13"/>
<dbReference type="InterPro" id="IPR014721">
    <property type="entry name" value="Ribsml_uS5_D2-typ_fold_subgr"/>
</dbReference>
<dbReference type="EnsemblMetazoa" id="CLYHEMT018130.1">
    <property type="protein sequence ID" value="CLYHEMP018130.1"/>
    <property type="gene ID" value="CLYHEMG018130"/>
</dbReference>
<comment type="similarity">
    <text evidence="2 13">Belongs to the GHMP kinase family. Mevalonate kinase subfamily.</text>
</comment>
<dbReference type="Pfam" id="PF00288">
    <property type="entry name" value="GHMP_kinases_N"/>
    <property type="match status" value="1"/>
</dbReference>
<evidence type="ECO:0000256" key="11">
    <source>
        <dbReference type="ARBA" id="ARBA00023098"/>
    </source>
</evidence>
<dbReference type="AlphaFoldDB" id="A0A7M5X573"/>
<dbReference type="Gene3D" id="3.30.70.890">
    <property type="entry name" value="GHMP kinase, C-terminal domain"/>
    <property type="match status" value="1"/>
</dbReference>
<proteinExistence type="inferred from homology"/>
<dbReference type="PRINTS" id="PR00959">
    <property type="entry name" value="MEVGALKINASE"/>
</dbReference>
<evidence type="ECO:0000256" key="9">
    <source>
        <dbReference type="ARBA" id="ARBA00022840"/>
    </source>
</evidence>
<dbReference type="Gene3D" id="3.30.230.10">
    <property type="match status" value="1"/>
</dbReference>
<dbReference type="SUPFAM" id="SSF54211">
    <property type="entry name" value="Ribosomal protein S5 domain 2-like"/>
    <property type="match status" value="1"/>
</dbReference>
<dbReference type="SUPFAM" id="SSF55060">
    <property type="entry name" value="GHMP Kinase, C-terminal domain"/>
    <property type="match status" value="1"/>
</dbReference>
<dbReference type="UniPathway" id="UPA00057">
    <property type="reaction ID" value="UER00098"/>
</dbReference>
<evidence type="ECO:0000259" key="15">
    <source>
        <dbReference type="Pfam" id="PF08544"/>
    </source>
</evidence>
<evidence type="ECO:0000256" key="3">
    <source>
        <dbReference type="ARBA" id="ARBA00012103"/>
    </source>
</evidence>
<sequence length="391" mass="43197">MVEIVTSAPGKIILCGEHAVVYGKEALAFSLSTTTQCCLKENMNNPSQIRIKVPDLQIDETYNGEDLEKAYGDSLQKGSGDVQTCQLFENEEDIYERLLSPEIDGTKKAALKLILVLYMHLAHSQTTPRKIGLCISFKSDLPIGAGLGSSASFAVATVSAMLVYTGVLPSNQSDWTEKDYEVINGWAYQSERIVHGTPSGIDNSISTYGQCVSFKSKKIERLKNFSELNLKVVLINTKKSRSTKALVTGVRQRNDKYPKIYPHIMDTIEQVTEKFKHNLMELSSDNAKERDEIYQNIEELIDINQSLLDSIGVGHSSITDIVSICKTHNLHAKLTGAGGGGCLFALVPPSYPENDLKVLVDNMNNDSPYEAWVSYLGGDGVKLQSYETKRL</sequence>
<dbReference type="PROSITE" id="PS00627">
    <property type="entry name" value="GHMP_KINASES_ATP"/>
    <property type="match status" value="1"/>
</dbReference>
<evidence type="ECO:0000256" key="8">
    <source>
        <dbReference type="ARBA" id="ARBA00022777"/>
    </source>
</evidence>
<dbReference type="RefSeq" id="XP_066922716.1">
    <property type="nucleotide sequence ID" value="XM_067066615.1"/>
</dbReference>
<keyword evidence="7 13" id="KW-0547">Nucleotide-binding</keyword>
<dbReference type="Pfam" id="PF08544">
    <property type="entry name" value="GHMP_kinases_C"/>
    <property type="match status" value="1"/>
</dbReference>
<dbReference type="InterPro" id="IPR006205">
    <property type="entry name" value="Mev_gal_kin"/>
</dbReference>
<keyword evidence="17" id="KW-1185">Reference proteome</keyword>